<dbReference type="AlphaFoldDB" id="A0A382F736"/>
<dbReference type="PROSITE" id="PS50853">
    <property type="entry name" value="FN3"/>
    <property type="match status" value="1"/>
</dbReference>
<organism evidence="2">
    <name type="scientific">marine metagenome</name>
    <dbReference type="NCBI Taxonomy" id="408172"/>
    <lineage>
        <taxon>unclassified sequences</taxon>
        <taxon>metagenomes</taxon>
        <taxon>ecological metagenomes</taxon>
    </lineage>
</organism>
<dbReference type="SUPFAM" id="SSF49265">
    <property type="entry name" value="Fibronectin type III"/>
    <property type="match status" value="1"/>
</dbReference>
<feature type="domain" description="Fibronectin type-III" evidence="1">
    <location>
        <begin position="293"/>
        <end position="394"/>
    </location>
</feature>
<proteinExistence type="predicted"/>
<feature type="non-terminal residue" evidence="2">
    <location>
        <position position="535"/>
    </location>
</feature>
<dbReference type="InterPro" id="IPR013783">
    <property type="entry name" value="Ig-like_fold"/>
</dbReference>
<gene>
    <name evidence="2" type="ORF">METZ01_LOCUS211333</name>
</gene>
<dbReference type="Pfam" id="PF00041">
    <property type="entry name" value="fn3"/>
    <property type="match status" value="1"/>
</dbReference>
<dbReference type="InterPro" id="IPR036116">
    <property type="entry name" value="FN3_sf"/>
</dbReference>
<feature type="non-terminal residue" evidence="2">
    <location>
        <position position="1"/>
    </location>
</feature>
<sequence>AANAVTTPGTYEYWNDFDSGAVVAPGDVYVIAHPSADPFILAQADEFHYYLSNGDDGYALVYGSDPGTPMDPASGGYIIMDWLGDWDGDPGSGWSVAGVSNGTKDHTLVRKCSVTQGNTNWTLSAGTTTANSEWEGFPQNTWTDVGQHTTPCPVASVLGCTDSTATNYNPLATVDDSSCVYCVYGCMDSTALNYDPLATCDDGSCTYCVYGCMDTTQFNYNPLATCDDGSCIPIIYGCTDSTAINYYSAANTNNGTCVYCVYGCIDSAAINYNPLATCNDGSCTYPTSCNSPVPTGLSVTDLTHDRAKINWLDANTSVCLVEMYRVQYREQGTTAWSTKTALGSGLCNFGLLTTSKMLWNLTPSTVYEYRVKAWYCLSSASTWSPISTFTTLDPCPNVLNFAVSTPTNTRATFTWTAPTAPYSFVRIKLRVDTTGSAWLTAGGFGVMYPALTRNKNGLTAGQSYRASSRTWCNPLGGAHKALTWSSFIYWTQPGTLIRVEDESSTAITNLDVYPNPSRDVFNISFLSEEKQSLEV</sequence>
<evidence type="ECO:0000259" key="1">
    <source>
        <dbReference type="PROSITE" id="PS50853"/>
    </source>
</evidence>
<name>A0A382F736_9ZZZZ</name>
<evidence type="ECO:0000313" key="2">
    <source>
        <dbReference type="EMBL" id="SVB58479.1"/>
    </source>
</evidence>
<dbReference type="CDD" id="cd00063">
    <property type="entry name" value="FN3"/>
    <property type="match status" value="1"/>
</dbReference>
<dbReference type="EMBL" id="UINC01048212">
    <property type="protein sequence ID" value="SVB58479.1"/>
    <property type="molecule type" value="Genomic_DNA"/>
</dbReference>
<reference evidence="2" key="1">
    <citation type="submission" date="2018-05" db="EMBL/GenBank/DDBJ databases">
        <authorList>
            <person name="Lanie J.A."/>
            <person name="Ng W.-L."/>
            <person name="Kazmierczak K.M."/>
            <person name="Andrzejewski T.M."/>
            <person name="Davidsen T.M."/>
            <person name="Wayne K.J."/>
            <person name="Tettelin H."/>
            <person name="Glass J.I."/>
            <person name="Rusch D."/>
            <person name="Podicherti R."/>
            <person name="Tsui H.-C.T."/>
            <person name="Winkler M.E."/>
        </authorList>
    </citation>
    <scope>NUCLEOTIDE SEQUENCE</scope>
</reference>
<protein>
    <recommendedName>
        <fullName evidence="1">Fibronectin type-III domain-containing protein</fullName>
    </recommendedName>
</protein>
<dbReference type="Gene3D" id="2.60.40.10">
    <property type="entry name" value="Immunoglobulins"/>
    <property type="match status" value="1"/>
</dbReference>
<dbReference type="SMART" id="SM00060">
    <property type="entry name" value="FN3"/>
    <property type="match status" value="1"/>
</dbReference>
<accession>A0A382F736</accession>
<dbReference type="InterPro" id="IPR003961">
    <property type="entry name" value="FN3_dom"/>
</dbReference>